<gene>
    <name evidence="4" type="ORF">Tci_056029</name>
</gene>
<reference evidence="4" key="1">
    <citation type="journal article" date="2019" name="Sci. Rep.">
        <title>Draft genome of Tanacetum cinerariifolium, the natural source of mosquito coil.</title>
        <authorList>
            <person name="Yamashiro T."/>
            <person name="Shiraishi A."/>
            <person name="Satake H."/>
            <person name="Nakayama K."/>
        </authorList>
    </citation>
    <scope>NUCLEOTIDE SEQUENCE</scope>
</reference>
<dbReference type="InterPro" id="IPR041577">
    <property type="entry name" value="RT_RNaseH_2"/>
</dbReference>
<evidence type="ECO:0000259" key="3">
    <source>
        <dbReference type="Pfam" id="PF24626"/>
    </source>
</evidence>
<dbReference type="Pfam" id="PF17919">
    <property type="entry name" value="RT_RNaseH_2"/>
    <property type="match status" value="1"/>
</dbReference>
<evidence type="ECO:0000259" key="2">
    <source>
        <dbReference type="Pfam" id="PF17919"/>
    </source>
</evidence>
<proteinExistence type="predicted"/>
<protein>
    <submittedName>
        <fullName evidence="4">Retrotransposon protein, putative, unclassified</fullName>
    </submittedName>
</protein>
<accession>A0A6L2NCT8</accession>
<keyword evidence="1" id="KW-0511">Multifunctional enzyme</keyword>
<evidence type="ECO:0000313" key="4">
    <source>
        <dbReference type="EMBL" id="GEU84051.1"/>
    </source>
</evidence>
<organism evidence="4">
    <name type="scientific">Tanacetum cinerariifolium</name>
    <name type="common">Dalmatian daisy</name>
    <name type="synonym">Chrysanthemum cinerariifolium</name>
    <dbReference type="NCBI Taxonomy" id="118510"/>
    <lineage>
        <taxon>Eukaryota</taxon>
        <taxon>Viridiplantae</taxon>
        <taxon>Streptophyta</taxon>
        <taxon>Embryophyta</taxon>
        <taxon>Tracheophyta</taxon>
        <taxon>Spermatophyta</taxon>
        <taxon>Magnoliopsida</taxon>
        <taxon>eudicotyledons</taxon>
        <taxon>Gunneridae</taxon>
        <taxon>Pentapetalae</taxon>
        <taxon>asterids</taxon>
        <taxon>campanulids</taxon>
        <taxon>Asterales</taxon>
        <taxon>Asteraceae</taxon>
        <taxon>Asteroideae</taxon>
        <taxon>Anthemideae</taxon>
        <taxon>Anthemidinae</taxon>
        <taxon>Tanacetum</taxon>
    </lineage>
</organism>
<dbReference type="PANTHER" id="PTHR37984:SF5">
    <property type="entry name" value="PROTEIN NYNRIN-LIKE"/>
    <property type="match status" value="1"/>
</dbReference>
<dbReference type="GO" id="GO:0003824">
    <property type="term" value="F:catalytic activity"/>
    <property type="evidence" value="ECO:0007669"/>
    <property type="project" value="UniProtKB-KW"/>
</dbReference>
<dbReference type="PANTHER" id="PTHR37984">
    <property type="entry name" value="PROTEIN CBG26694"/>
    <property type="match status" value="1"/>
</dbReference>
<dbReference type="Pfam" id="PF24626">
    <property type="entry name" value="SH3_Tf2-1"/>
    <property type="match status" value="1"/>
</dbReference>
<evidence type="ECO:0000256" key="1">
    <source>
        <dbReference type="ARBA" id="ARBA00023268"/>
    </source>
</evidence>
<dbReference type="InterPro" id="IPR050951">
    <property type="entry name" value="Retrovirus_Pol_polyprotein"/>
</dbReference>
<dbReference type="InterPro" id="IPR056924">
    <property type="entry name" value="SH3_Tf2-1"/>
</dbReference>
<comment type="caution">
    <text evidence="4">The sequence shown here is derived from an EMBL/GenBank/DDBJ whole genome shotgun (WGS) entry which is preliminary data.</text>
</comment>
<dbReference type="EMBL" id="BKCJ010008808">
    <property type="protein sequence ID" value="GEU84051.1"/>
    <property type="molecule type" value="Genomic_DNA"/>
</dbReference>
<feature type="domain" description="Tf2-1-like SH3-like" evidence="3">
    <location>
        <begin position="208"/>
        <end position="244"/>
    </location>
</feature>
<feature type="domain" description="Reverse transcriptase/retrotransposon-derived protein RNase H-like" evidence="2">
    <location>
        <begin position="16"/>
        <end position="101"/>
    </location>
</feature>
<name>A0A6L2NCT8_TANCI</name>
<sequence length="336" mass="38338">MAAPLMELLRKDGFRWGDQEATGFWEPKQQLSTTPILCLPDFMHKFIMEADASDYGIGAALLQNNRPISYFSRKLGPRMRVAATYQKELFAILEADYKWRHQPIVGLLGNLKSENETLEEFWALHQQLDTGSNPDGFQREERLLIFCSRYYVGTKSKLKALLLREFHDTPSAGHESVKKMIHRSFDSGGPFSKYAHFRALPTNFNGHKIYGPYEIVERIEKVAYRLALPVTSKIPPLFHVSILNLFTRTSSEMVMELPDEFKEGKLMEQPVGILPPLPFSSAVTFANIMCHHPLPPPLSPPSAKLMIVALKEYGYQSTRGIHVAKKWMSSYFDDVI</sequence>
<dbReference type="InterPro" id="IPR043502">
    <property type="entry name" value="DNA/RNA_pol_sf"/>
</dbReference>
<dbReference type="AlphaFoldDB" id="A0A6L2NCT8"/>
<dbReference type="SUPFAM" id="SSF56672">
    <property type="entry name" value="DNA/RNA polymerases"/>
    <property type="match status" value="1"/>
</dbReference>